<dbReference type="EMBL" id="JAUDCL010000003">
    <property type="protein sequence ID" value="MDM8200272.1"/>
    <property type="molecule type" value="Genomic_DNA"/>
</dbReference>
<dbReference type="RefSeq" id="WP_289599144.1">
    <property type="nucleotide sequence ID" value="NZ_JAUDCL010000003.1"/>
</dbReference>
<keyword evidence="6" id="KW-1185">Reference proteome</keyword>
<evidence type="ECO:0000256" key="1">
    <source>
        <dbReference type="ARBA" id="ARBA00023015"/>
    </source>
</evidence>
<evidence type="ECO:0000256" key="3">
    <source>
        <dbReference type="ARBA" id="ARBA00023163"/>
    </source>
</evidence>
<evidence type="ECO:0000259" key="4">
    <source>
        <dbReference type="PROSITE" id="PS50943"/>
    </source>
</evidence>
<organism evidence="5 6">
    <name type="scientific">Allofournierella massiliensis</name>
    <dbReference type="NCBI Taxonomy" id="1650663"/>
    <lineage>
        <taxon>Bacteria</taxon>
        <taxon>Bacillati</taxon>
        <taxon>Bacillota</taxon>
        <taxon>Clostridia</taxon>
        <taxon>Eubacteriales</taxon>
        <taxon>Oscillospiraceae</taxon>
        <taxon>Allofournierella</taxon>
    </lineage>
</organism>
<keyword evidence="2" id="KW-0238">DNA-binding</keyword>
<keyword evidence="1" id="KW-0805">Transcription regulation</keyword>
<reference evidence="5 6" key="1">
    <citation type="submission" date="2023-06" db="EMBL/GenBank/DDBJ databases">
        <title>Identification and characterization of horizontal gene transfer across gut microbiota members of farm animals based on homology search.</title>
        <authorList>
            <person name="Schwarzerova J."/>
            <person name="Nykrynova M."/>
            <person name="Jureckova K."/>
            <person name="Cejkova D."/>
            <person name="Rychlik I."/>
        </authorList>
    </citation>
    <scope>NUCLEOTIDE SEQUENCE [LARGE SCALE GENOMIC DNA]</scope>
    <source>
        <strain evidence="5 6">ET340</strain>
    </source>
</reference>
<gene>
    <name evidence="5" type="ORF">QUW08_03020</name>
</gene>
<dbReference type="SUPFAM" id="SSF47413">
    <property type="entry name" value="lambda repressor-like DNA-binding domains"/>
    <property type="match status" value="1"/>
</dbReference>
<dbReference type="PROSITE" id="PS50943">
    <property type="entry name" value="HTH_CROC1"/>
    <property type="match status" value="1"/>
</dbReference>
<comment type="caution">
    <text evidence="5">The sequence shown here is derived from an EMBL/GenBank/DDBJ whole genome shotgun (WGS) entry which is preliminary data.</text>
</comment>
<dbReference type="InterPro" id="IPR001387">
    <property type="entry name" value="Cro/C1-type_HTH"/>
</dbReference>
<name>A0ABT7UN15_9FIRM</name>
<feature type="domain" description="HTH cro/C1-type" evidence="4">
    <location>
        <begin position="10"/>
        <end position="64"/>
    </location>
</feature>
<dbReference type="Proteomes" id="UP001529380">
    <property type="component" value="Unassembled WGS sequence"/>
</dbReference>
<dbReference type="CDD" id="cd00093">
    <property type="entry name" value="HTH_XRE"/>
    <property type="match status" value="1"/>
</dbReference>
<evidence type="ECO:0000313" key="5">
    <source>
        <dbReference type="EMBL" id="MDM8200272.1"/>
    </source>
</evidence>
<dbReference type="PANTHER" id="PTHR46797">
    <property type="entry name" value="HTH-TYPE TRANSCRIPTIONAL REGULATOR"/>
    <property type="match status" value="1"/>
</dbReference>
<proteinExistence type="predicted"/>
<accession>A0ABT7UN15</accession>
<dbReference type="Gene3D" id="1.10.260.40">
    <property type="entry name" value="lambda repressor-like DNA-binding domains"/>
    <property type="match status" value="1"/>
</dbReference>
<dbReference type="PANTHER" id="PTHR46797:SF23">
    <property type="entry name" value="HTH-TYPE TRANSCRIPTIONAL REGULATOR SUTR"/>
    <property type="match status" value="1"/>
</dbReference>
<protein>
    <submittedName>
        <fullName evidence="5">Helix-turn-helix transcriptional regulator</fullName>
    </submittedName>
</protein>
<dbReference type="SMART" id="SM00530">
    <property type="entry name" value="HTH_XRE"/>
    <property type="match status" value="1"/>
</dbReference>
<keyword evidence="3" id="KW-0804">Transcription</keyword>
<dbReference type="InterPro" id="IPR050807">
    <property type="entry name" value="TransReg_Diox_bact_type"/>
</dbReference>
<dbReference type="InterPro" id="IPR010982">
    <property type="entry name" value="Lambda_DNA-bd_dom_sf"/>
</dbReference>
<evidence type="ECO:0000313" key="6">
    <source>
        <dbReference type="Proteomes" id="UP001529380"/>
    </source>
</evidence>
<evidence type="ECO:0000256" key="2">
    <source>
        <dbReference type="ARBA" id="ARBA00023125"/>
    </source>
</evidence>
<sequence length="131" mass="15009">MNYKLLGKNIRKYRQQRGFRQEELAEMVGCSSSHIGQIENARGIPSLEMTVNIANALGVSVDQLLMESLNHPEIVYLNDLEARIQKFPAPLKKIACESLDDLMQLLERTLQKEVLNSVHRQYTAKRDNHGF</sequence>
<dbReference type="Pfam" id="PF01381">
    <property type="entry name" value="HTH_3"/>
    <property type="match status" value="1"/>
</dbReference>